<keyword evidence="3" id="KW-0597">Phosphoprotein</keyword>
<evidence type="ECO:0008006" key="13">
    <source>
        <dbReference type="Google" id="ProtNLM"/>
    </source>
</evidence>
<evidence type="ECO:0000256" key="3">
    <source>
        <dbReference type="ARBA" id="ARBA00022553"/>
    </source>
</evidence>
<dbReference type="InterPro" id="IPR050060">
    <property type="entry name" value="Phosphoglucosamine_mutase"/>
</dbReference>
<protein>
    <recommendedName>
        <fullName evidence="13">Phosphoglucosamine mutase</fullName>
    </recommendedName>
</protein>
<sequence length="459" mass="46396">MDHRSGSYAAAMAEPEVAPAGLRFGTDGVRARAGTRLDEPSARALGLAAAPLLGTDRVVIGRDTRESGPGLSLALAEGLSEGGLQVVSLGVAPTPAVAHVAAADGVAGAVVSASHNPWYDNGVKLFSAGGRKLDDVVQSAVQAAWDAEPRRDGGGGSSSWSDDPDGAAPWADAVASSVGNGSLSGLTLVVDCANGATSAFAADVLTRLGADVAVLHACPNGRNINEGCGSNHPGDLRAAVVEAGADAGLAFDGDGDRVLAVADDGSLLDGDDLLAICAIDRYQRGALPGGTVVVTVMANLGLRRTLVDHGLTVHETAVGDRYVLEALEANGWVLGGEQSGHVVFRDLATTGDGLLTGIQALDAARRSGQTLGERATELMVRVPQVLHAVPVSSDGAAVVAAVADDLALAEAELGDTGRVLVRPSGTEPVVRVMVEAYDTAEASEVADRLVAAVERADRI</sequence>
<dbReference type="PRINTS" id="PR00509">
    <property type="entry name" value="PGMPMM"/>
</dbReference>
<feature type="region of interest" description="Disordered" evidence="7">
    <location>
        <begin position="144"/>
        <end position="172"/>
    </location>
</feature>
<dbReference type="InterPro" id="IPR005844">
    <property type="entry name" value="A-D-PHexomutase_a/b/a-I"/>
</dbReference>
<keyword evidence="6" id="KW-0413">Isomerase</keyword>
<dbReference type="EMBL" id="UINC01001414">
    <property type="protein sequence ID" value="SUZ80106.1"/>
    <property type="molecule type" value="Genomic_DNA"/>
</dbReference>
<keyword evidence="5" id="KW-0460">Magnesium</keyword>
<evidence type="ECO:0000259" key="9">
    <source>
        <dbReference type="Pfam" id="PF02878"/>
    </source>
</evidence>
<dbReference type="GO" id="GO:0005829">
    <property type="term" value="C:cytosol"/>
    <property type="evidence" value="ECO:0007669"/>
    <property type="project" value="TreeGrafter"/>
</dbReference>
<dbReference type="Pfam" id="PF00408">
    <property type="entry name" value="PGM_PMM_IV"/>
    <property type="match status" value="1"/>
</dbReference>
<reference evidence="12" key="1">
    <citation type="submission" date="2018-05" db="EMBL/GenBank/DDBJ databases">
        <authorList>
            <person name="Lanie J.A."/>
            <person name="Ng W.-L."/>
            <person name="Kazmierczak K.M."/>
            <person name="Andrzejewski T.M."/>
            <person name="Davidsen T.M."/>
            <person name="Wayne K.J."/>
            <person name="Tettelin H."/>
            <person name="Glass J.I."/>
            <person name="Rusch D."/>
            <person name="Podicherti R."/>
            <person name="Tsui H.-C.T."/>
            <person name="Winkler M.E."/>
        </authorList>
    </citation>
    <scope>NUCLEOTIDE SEQUENCE</scope>
</reference>
<dbReference type="PANTHER" id="PTHR42946:SF1">
    <property type="entry name" value="PHOSPHOGLUCOMUTASE (ALPHA-D-GLUCOSE-1,6-BISPHOSPHATE-DEPENDENT)"/>
    <property type="match status" value="1"/>
</dbReference>
<feature type="domain" description="Alpha-D-phosphohexomutase alpha/beta/alpha" evidence="9">
    <location>
        <begin position="23"/>
        <end position="147"/>
    </location>
</feature>
<evidence type="ECO:0000256" key="4">
    <source>
        <dbReference type="ARBA" id="ARBA00022723"/>
    </source>
</evidence>
<evidence type="ECO:0000256" key="5">
    <source>
        <dbReference type="ARBA" id="ARBA00022842"/>
    </source>
</evidence>
<dbReference type="Gene3D" id="3.30.310.50">
    <property type="entry name" value="Alpha-D-phosphohexomutase, C-terminal domain"/>
    <property type="match status" value="1"/>
</dbReference>
<organism evidence="12">
    <name type="scientific">marine metagenome</name>
    <dbReference type="NCBI Taxonomy" id="408172"/>
    <lineage>
        <taxon>unclassified sequences</taxon>
        <taxon>metagenomes</taxon>
        <taxon>ecological metagenomes</taxon>
    </lineage>
</organism>
<dbReference type="GO" id="GO:0009252">
    <property type="term" value="P:peptidoglycan biosynthetic process"/>
    <property type="evidence" value="ECO:0007669"/>
    <property type="project" value="TreeGrafter"/>
</dbReference>
<evidence type="ECO:0000256" key="2">
    <source>
        <dbReference type="ARBA" id="ARBA00010231"/>
    </source>
</evidence>
<evidence type="ECO:0000259" key="11">
    <source>
        <dbReference type="Pfam" id="PF02880"/>
    </source>
</evidence>
<dbReference type="Pfam" id="PF02878">
    <property type="entry name" value="PGM_PMM_I"/>
    <property type="match status" value="1"/>
</dbReference>
<feature type="domain" description="Alpha-D-phosphohexomutase alpha/beta/alpha" evidence="10">
    <location>
        <begin position="169"/>
        <end position="265"/>
    </location>
</feature>
<feature type="compositionally biased region" description="Low complexity" evidence="7">
    <location>
        <begin position="158"/>
        <end position="172"/>
    </location>
</feature>
<dbReference type="Gene3D" id="3.40.120.10">
    <property type="entry name" value="Alpha-D-Glucose-1,6-Bisphosphate, subunit A, domain 3"/>
    <property type="match status" value="3"/>
</dbReference>
<dbReference type="InterPro" id="IPR006352">
    <property type="entry name" value="GlmM_bact"/>
</dbReference>
<evidence type="ECO:0000313" key="12">
    <source>
        <dbReference type="EMBL" id="SUZ80106.1"/>
    </source>
</evidence>
<name>A0A381QL67_9ZZZZ</name>
<dbReference type="InterPro" id="IPR016055">
    <property type="entry name" value="A-D-PHexomutase_a/b/a-I/II/III"/>
</dbReference>
<dbReference type="InterPro" id="IPR036900">
    <property type="entry name" value="A-D-PHexomutase_C_sf"/>
</dbReference>
<dbReference type="InterPro" id="IPR005846">
    <property type="entry name" value="A-D-PHexomutase_a/b/a-III"/>
</dbReference>
<comment type="cofactor">
    <cofactor evidence="1">
        <name>Mg(2+)</name>
        <dbReference type="ChEBI" id="CHEBI:18420"/>
    </cofactor>
</comment>
<dbReference type="InterPro" id="IPR005845">
    <property type="entry name" value="A-D-PHexomutase_a/b/a-II"/>
</dbReference>
<evidence type="ECO:0000256" key="1">
    <source>
        <dbReference type="ARBA" id="ARBA00001946"/>
    </source>
</evidence>
<dbReference type="FunFam" id="3.40.120.10:FF:000002">
    <property type="entry name" value="Phosphoglucosamine mutase"/>
    <property type="match status" value="1"/>
</dbReference>
<dbReference type="InterPro" id="IPR005841">
    <property type="entry name" value="Alpha-D-phosphohexomutase_SF"/>
</dbReference>
<dbReference type="Pfam" id="PF02879">
    <property type="entry name" value="PGM_PMM_II"/>
    <property type="match status" value="1"/>
</dbReference>
<dbReference type="SUPFAM" id="SSF55957">
    <property type="entry name" value="Phosphoglucomutase, C-terminal domain"/>
    <property type="match status" value="1"/>
</dbReference>
<dbReference type="AlphaFoldDB" id="A0A381QL67"/>
<evidence type="ECO:0000256" key="7">
    <source>
        <dbReference type="SAM" id="MobiDB-lite"/>
    </source>
</evidence>
<dbReference type="PANTHER" id="PTHR42946">
    <property type="entry name" value="PHOSPHOHEXOSE MUTASE"/>
    <property type="match status" value="1"/>
</dbReference>
<evidence type="ECO:0000259" key="8">
    <source>
        <dbReference type="Pfam" id="PF00408"/>
    </source>
</evidence>
<proteinExistence type="inferred from homology"/>
<evidence type="ECO:0000256" key="6">
    <source>
        <dbReference type="ARBA" id="ARBA00023235"/>
    </source>
</evidence>
<dbReference type="SUPFAM" id="SSF53738">
    <property type="entry name" value="Phosphoglucomutase, first 3 domains"/>
    <property type="match status" value="3"/>
</dbReference>
<gene>
    <name evidence="12" type="ORF">METZ01_LOCUS32960</name>
</gene>
<dbReference type="GO" id="GO:0000287">
    <property type="term" value="F:magnesium ion binding"/>
    <property type="evidence" value="ECO:0007669"/>
    <property type="project" value="InterPro"/>
</dbReference>
<dbReference type="GO" id="GO:0008966">
    <property type="term" value="F:phosphoglucosamine mutase activity"/>
    <property type="evidence" value="ECO:0007669"/>
    <property type="project" value="InterPro"/>
</dbReference>
<dbReference type="GO" id="GO:0004615">
    <property type="term" value="F:phosphomannomutase activity"/>
    <property type="evidence" value="ECO:0007669"/>
    <property type="project" value="TreeGrafter"/>
</dbReference>
<keyword evidence="4" id="KW-0479">Metal-binding</keyword>
<dbReference type="Pfam" id="PF02880">
    <property type="entry name" value="PGM_PMM_III"/>
    <property type="match status" value="1"/>
</dbReference>
<dbReference type="GO" id="GO:0006048">
    <property type="term" value="P:UDP-N-acetylglucosamine biosynthetic process"/>
    <property type="evidence" value="ECO:0007669"/>
    <property type="project" value="TreeGrafter"/>
</dbReference>
<dbReference type="GO" id="GO:0005975">
    <property type="term" value="P:carbohydrate metabolic process"/>
    <property type="evidence" value="ECO:0007669"/>
    <property type="project" value="InterPro"/>
</dbReference>
<feature type="domain" description="Alpha-D-phosphohexomutase C-terminal" evidence="8">
    <location>
        <begin position="396"/>
        <end position="451"/>
    </location>
</feature>
<evidence type="ECO:0000259" key="10">
    <source>
        <dbReference type="Pfam" id="PF02879"/>
    </source>
</evidence>
<dbReference type="InterPro" id="IPR005843">
    <property type="entry name" value="A-D-PHexomutase_C"/>
</dbReference>
<accession>A0A381QL67</accession>
<feature type="domain" description="Alpha-D-phosphohexomutase alpha/beta/alpha" evidence="11">
    <location>
        <begin position="269"/>
        <end position="379"/>
    </location>
</feature>
<dbReference type="HAMAP" id="MF_01554_B">
    <property type="entry name" value="GlmM_B"/>
    <property type="match status" value="1"/>
</dbReference>
<comment type="similarity">
    <text evidence="2">Belongs to the phosphohexose mutase family.</text>
</comment>